<protein>
    <recommendedName>
        <fullName evidence="3">DUF2188 domain-containing protein</fullName>
    </recommendedName>
</protein>
<accession>A0A6J5S3A3</accession>
<gene>
    <name evidence="2" type="ORF">UFOVP1382_54</name>
</gene>
<dbReference type="EMBL" id="LR797331">
    <property type="protein sequence ID" value="CAB4203438.1"/>
    <property type="molecule type" value="Genomic_DNA"/>
</dbReference>
<sequence length="65" mass="7131">MDTPDPIAEYLNATSKTEWTLVVYDSFNGEQAVVSRHKTEAEANAARGEHAKAHPEDELLIHAPG</sequence>
<proteinExistence type="predicted"/>
<feature type="region of interest" description="Disordered" evidence="1">
    <location>
        <begin position="40"/>
        <end position="65"/>
    </location>
</feature>
<evidence type="ECO:0008006" key="3">
    <source>
        <dbReference type="Google" id="ProtNLM"/>
    </source>
</evidence>
<evidence type="ECO:0000256" key="1">
    <source>
        <dbReference type="SAM" id="MobiDB-lite"/>
    </source>
</evidence>
<reference evidence="2" key="1">
    <citation type="submission" date="2020-05" db="EMBL/GenBank/DDBJ databases">
        <authorList>
            <person name="Chiriac C."/>
            <person name="Salcher M."/>
            <person name="Ghai R."/>
            <person name="Kavagutti S V."/>
        </authorList>
    </citation>
    <scope>NUCLEOTIDE SEQUENCE</scope>
</reference>
<evidence type="ECO:0000313" key="2">
    <source>
        <dbReference type="EMBL" id="CAB4203438.1"/>
    </source>
</evidence>
<organism evidence="2">
    <name type="scientific">uncultured Caudovirales phage</name>
    <dbReference type="NCBI Taxonomy" id="2100421"/>
    <lineage>
        <taxon>Viruses</taxon>
        <taxon>Duplodnaviria</taxon>
        <taxon>Heunggongvirae</taxon>
        <taxon>Uroviricota</taxon>
        <taxon>Caudoviricetes</taxon>
        <taxon>Peduoviridae</taxon>
        <taxon>Maltschvirus</taxon>
        <taxon>Maltschvirus maltsch</taxon>
    </lineage>
</organism>
<name>A0A6J5S3A3_9CAUD</name>